<dbReference type="EMBL" id="KZ302143">
    <property type="protein sequence ID" value="PFH46981.1"/>
    <property type="molecule type" value="Genomic_DNA"/>
</dbReference>
<evidence type="ECO:0000256" key="6">
    <source>
        <dbReference type="RuleBase" id="RU363053"/>
    </source>
</evidence>
<keyword evidence="3 6" id="KW-0812">Transmembrane</keyword>
<gene>
    <name evidence="7" type="ORF">AMATHDRAFT_68607</name>
</gene>
<proteinExistence type="inferred from homology"/>
<comment type="subcellular location">
    <subcellularLocation>
        <location evidence="1">Membrane</location>
        <topology evidence="1">Multi-pass membrane protein</topology>
    </subcellularLocation>
</comment>
<evidence type="ECO:0000256" key="3">
    <source>
        <dbReference type="ARBA" id="ARBA00022692"/>
    </source>
</evidence>
<sequence length="201" mass="23252">MATLTIARIYQHSFRTHPHVTLAFTGGSLNAFGDYVAQVTQNAVGRKEHEPLKPYDFKRTLRFFCFGCLISPFIGRWNIFLERRFPLRKWPNSGRVSFRALSKRVACDQIFMAPVGLGIFLTSMGIMEGRSPSQITEKVQDLFKPAIVTNWQVWPVAQFVNFRYMPLPYRVPFQSACGVFWTLYLSIINSMEDEKQDSHKM</sequence>
<dbReference type="PANTHER" id="PTHR11266:SF50">
    <property type="entry name" value="VACUOLAR MEMBRANE PROTEIN YOR292C"/>
    <property type="match status" value="1"/>
</dbReference>
<dbReference type="AlphaFoldDB" id="A0A2A9NFE7"/>
<evidence type="ECO:0000256" key="5">
    <source>
        <dbReference type="ARBA" id="ARBA00023136"/>
    </source>
</evidence>
<keyword evidence="8" id="KW-1185">Reference proteome</keyword>
<feature type="transmembrane region" description="Helical" evidence="6">
    <location>
        <begin position="61"/>
        <end position="79"/>
    </location>
</feature>
<dbReference type="Pfam" id="PF04117">
    <property type="entry name" value="Mpv17_PMP22"/>
    <property type="match status" value="1"/>
</dbReference>
<reference evidence="7 8" key="1">
    <citation type="submission" date="2014-02" db="EMBL/GenBank/DDBJ databases">
        <title>Transposable element dynamics among asymbiotic and ectomycorrhizal Amanita fungi.</title>
        <authorList>
            <consortium name="DOE Joint Genome Institute"/>
            <person name="Hess J."/>
            <person name="Skrede I."/>
            <person name="Wolfe B."/>
            <person name="LaButti K."/>
            <person name="Ohm R.A."/>
            <person name="Grigoriev I.V."/>
            <person name="Pringle A."/>
        </authorList>
    </citation>
    <scope>NUCLEOTIDE SEQUENCE [LARGE SCALE GENOMIC DNA]</scope>
    <source>
        <strain evidence="7 8">SKay4041</strain>
    </source>
</reference>
<evidence type="ECO:0000313" key="7">
    <source>
        <dbReference type="EMBL" id="PFH46981.1"/>
    </source>
</evidence>
<protein>
    <recommendedName>
        <fullName evidence="9">Protein sym1</fullName>
    </recommendedName>
</protein>
<keyword evidence="4 6" id="KW-1133">Transmembrane helix</keyword>
<dbReference type="STRING" id="703135.A0A2A9NFE7"/>
<accession>A0A2A9NFE7</accession>
<comment type="caution">
    <text evidence="6">Lacks conserved residue(s) required for the propagation of feature annotation.</text>
</comment>
<dbReference type="OrthoDB" id="10267969at2759"/>
<comment type="similarity">
    <text evidence="2 6">Belongs to the peroxisomal membrane protein PXMP2/4 family.</text>
</comment>
<dbReference type="GO" id="GO:0016020">
    <property type="term" value="C:membrane"/>
    <property type="evidence" value="ECO:0007669"/>
    <property type="project" value="UniProtKB-SubCell"/>
</dbReference>
<name>A0A2A9NFE7_9AGAR</name>
<dbReference type="GO" id="GO:0005739">
    <property type="term" value="C:mitochondrion"/>
    <property type="evidence" value="ECO:0007669"/>
    <property type="project" value="TreeGrafter"/>
</dbReference>
<evidence type="ECO:0000256" key="2">
    <source>
        <dbReference type="ARBA" id="ARBA00006824"/>
    </source>
</evidence>
<evidence type="ECO:0000256" key="4">
    <source>
        <dbReference type="ARBA" id="ARBA00022989"/>
    </source>
</evidence>
<organism evidence="7 8">
    <name type="scientific">Amanita thiersii Skay4041</name>
    <dbReference type="NCBI Taxonomy" id="703135"/>
    <lineage>
        <taxon>Eukaryota</taxon>
        <taxon>Fungi</taxon>
        <taxon>Dikarya</taxon>
        <taxon>Basidiomycota</taxon>
        <taxon>Agaricomycotina</taxon>
        <taxon>Agaricomycetes</taxon>
        <taxon>Agaricomycetidae</taxon>
        <taxon>Agaricales</taxon>
        <taxon>Pluteineae</taxon>
        <taxon>Amanitaceae</taxon>
        <taxon>Amanita</taxon>
    </lineage>
</organism>
<evidence type="ECO:0000256" key="1">
    <source>
        <dbReference type="ARBA" id="ARBA00004141"/>
    </source>
</evidence>
<dbReference type="Proteomes" id="UP000242287">
    <property type="component" value="Unassembled WGS sequence"/>
</dbReference>
<keyword evidence="5 6" id="KW-0472">Membrane</keyword>
<dbReference type="PANTHER" id="PTHR11266">
    <property type="entry name" value="PEROXISOMAL MEMBRANE PROTEIN 2, PXMP2 MPV17"/>
    <property type="match status" value="1"/>
</dbReference>
<evidence type="ECO:0008006" key="9">
    <source>
        <dbReference type="Google" id="ProtNLM"/>
    </source>
</evidence>
<dbReference type="InterPro" id="IPR007248">
    <property type="entry name" value="Mpv17_PMP22"/>
</dbReference>
<evidence type="ECO:0000313" key="8">
    <source>
        <dbReference type="Proteomes" id="UP000242287"/>
    </source>
</evidence>